<feature type="domain" description="HTH lacI-type" evidence="4">
    <location>
        <begin position="5"/>
        <end position="59"/>
    </location>
</feature>
<dbReference type="PANTHER" id="PTHR30146:SF144">
    <property type="entry name" value="LACI-FAMILY TRANSCRIPTION REGULATOR"/>
    <property type="match status" value="1"/>
</dbReference>
<dbReference type="GO" id="GO:0000976">
    <property type="term" value="F:transcription cis-regulatory region binding"/>
    <property type="evidence" value="ECO:0007669"/>
    <property type="project" value="TreeGrafter"/>
</dbReference>
<evidence type="ECO:0000256" key="3">
    <source>
        <dbReference type="ARBA" id="ARBA00023163"/>
    </source>
</evidence>
<organism evidence="5 6">
    <name type="scientific">Prevotella vespertina</name>
    <dbReference type="NCBI Taxonomy" id="2608404"/>
    <lineage>
        <taxon>Bacteria</taxon>
        <taxon>Pseudomonadati</taxon>
        <taxon>Bacteroidota</taxon>
        <taxon>Bacteroidia</taxon>
        <taxon>Bacteroidales</taxon>
        <taxon>Prevotellaceae</taxon>
        <taxon>Prevotella</taxon>
    </lineage>
</organism>
<protein>
    <submittedName>
        <fullName evidence="5">Substrate-binding domain-containing protein</fullName>
    </submittedName>
</protein>
<keyword evidence="3" id="KW-0804">Transcription</keyword>
<dbReference type="SMART" id="SM00354">
    <property type="entry name" value="HTH_LACI"/>
    <property type="match status" value="1"/>
</dbReference>
<dbReference type="PANTHER" id="PTHR30146">
    <property type="entry name" value="LACI-RELATED TRANSCRIPTIONAL REPRESSOR"/>
    <property type="match status" value="1"/>
</dbReference>
<dbReference type="Proteomes" id="UP000482295">
    <property type="component" value="Unassembled WGS sequence"/>
</dbReference>
<dbReference type="Gene3D" id="1.10.260.40">
    <property type="entry name" value="lambda repressor-like DNA-binding domains"/>
    <property type="match status" value="1"/>
</dbReference>
<dbReference type="EMBL" id="VVIQ01000014">
    <property type="protein sequence ID" value="MUL28764.1"/>
    <property type="molecule type" value="Genomic_DNA"/>
</dbReference>
<dbReference type="SUPFAM" id="SSF47413">
    <property type="entry name" value="lambda repressor-like DNA-binding domains"/>
    <property type="match status" value="1"/>
</dbReference>
<dbReference type="Pfam" id="PF13407">
    <property type="entry name" value="Peripla_BP_4"/>
    <property type="match status" value="1"/>
</dbReference>
<sequence>MAEKIRIKDIAKRAGVSVGTVDRVLHKRPNVSKSALERVEKALKEMDYQPNMYASALAHNKSYTFYCLIPKHASEAYWDEIEMGAMKAVERRRDFYIDLEIMYYSRLNPQSFVDTYQKCLKKNPDGVILVPTTLERTRPFTDELHERNIPFVLLDSYMPSLQPLAFFGQDSIQSGHFAARMLMLLARNERSIMLMKQTIDGKMASRQQENREVGFRNYMAKHFPEVDILDVNLPLDEERKRYDGILEKFFTAHPEVHHCLAVNSKAHIVGEFLLKTKRHDVQIMGYDIVHKNAECLRAGSISFLIAQHAYQQGFFSIDTLFRAIVLKKKVEQTNYMPIDLLTKENIDFYLRSWDL</sequence>
<comment type="caution">
    <text evidence="5">The sequence shown here is derived from an EMBL/GenBank/DDBJ whole genome shotgun (WGS) entry which is preliminary data.</text>
</comment>
<dbReference type="InterPro" id="IPR025997">
    <property type="entry name" value="SBP_2_dom"/>
</dbReference>
<dbReference type="InterPro" id="IPR000843">
    <property type="entry name" value="HTH_LacI"/>
</dbReference>
<dbReference type="CDD" id="cd01392">
    <property type="entry name" value="HTH_LacI"/>
    <property type="match status" value="1"/>
</dbReference>
<dbReference type="PROSITE" id="PS00356">
    <property type="entry name" value="HTH_LACI_1"/>
    <property type="match status" value="1"/>
</dbReference>
<keyword evidence="1" id="KW-0805">Transcription regulation</keyword>
<dbReference type="Gene3D" id="3.40.50.2300">
    <property type="match status" value="2"/>
</dbReference>
<dbReference type="AlphaFoldDB" id="A0A7C9HH64"/>
<keyword evidence="2" id="KW-0238">DNA-binding</keyword>
<evidence type="ECO:0000313" key="6">
    <source>
        <dbReference type="Proteomes" id="UP000482295"/>
    </source>
</evidence>
<dbReference type="RefSeq" id="WP_155716607.1">
    <property type="nucleotide sequence ID" value="NZ_VVIQ01000014.1"/>
</dbReference>
<accession>A0A7C9HH64</accession>
<gene>
    <name evidence="5" type="ORF">F0475_10740</name>
</gene>
<evidence type="ECO:0000256" key="1">
    <source>
        <dbReference type="ARBA" id="ARBA00023015"/>
    </source>
</evidence>
<reference evidence="5 6" key="1">
    <citation type="submission" date="2019-09" db="EMBL/GenBank/DDBJ databases">
        <title>Prevotella A2879 sp. nov., isolated from an abscess of a patient.</title>
        <authorList>
            <person name="Buhl M."/>
            <person name="Oberhettinger P."/>
        </authorList>
    </citation>
    <scope>NUCLEOTIDE SEQUENCE [LARGE SCALE GENOMIC DNA]</scope>
    <source>
        <strain evidence="5 6">A2879</strain>
    </source>
</reference>
<dbReference type="Pfam" id="PF00356">
    <property type="entry name" value="LacI"/>
    <property type="match status" value="1"/>
</dbReference>
<keyword evidence="6" id="KW-1185">Reference proteome</keyword>
<dbReference type="InterPro" id="IPR028082">
    <property type="entry name" value="Peripla_BP_I"/>
</dbReference>
<evidence type="ECO:0000313" key="5">
    <source>
        <dbReference type="EMBL" id="MUL28764.1"/>
    </source>
</evidence>
<evidence type="ECO:0000259" key="4">
    <source>
        <dbReference type="PROSITE" id="PS50932"/>
    </source>
</evidence>
<dbReference type="SUPFAM" id="SSF53822">
    <property type="entry name" value="Periplasmic binding protein-like I"/>
    <property type="match status" value="1"/>
</dbReference>
<name>A0A7C9HH64_9BACT</name>
<dbReference type="CDD" id="cd06307">
    <property type="entry name" value="PBP1_sugar_binding"/>
    <property type="match status" value="1"/>
</dbReference>
<evidence type="ECO:0000256" key="2">
    <source>
        <dbReference type="ARBA" id="ARBA00023125"/>
    </source>
</evidence>
<dbReference type="GO" id="GO:0003700">
    <property type="term" value="F:DNA-binding transcription factor activity"/>
    <property type="evidence" value="ECO:0007669"/>
    <property type="project" value="TreeGrafter"/>
</dbReference>
<proteinExistence type="predicted"/>
<dbReference type="PROSITE" id="PS50932">
    <property type="entry name" value="HTH_LACI_2"/>
    <property type="match status" value="1"/>
</dbReference>
<dbReference type="InterPro" id="IPR010982">
    <property type="entry name" value="Lambda_DNA-bd_dom_sf"/>
</dbReference>